<dbReference type="Proteomes" id="UP000824755">
    <property type="component" value="Chromosome"/>
</dbReference>
<dbReference type="InterPro" id="IPR029063">
    <property type="entry name" value="SAM-dependent_MTases_sf"/>
</dbReference>
<dbReference type="Gene3D" id="3.40.50.150">
    <property type="entry name" value="Vaccinia Virus protein VP39"/>
    <property type="match status" value="1"/>
</dbReference>
<dbReference type="EMBL" id="CP080544">
    <property type="protein sequence ID" value="QYR53725.1"/>
    <property type="molecule type" value="Genomic_DNA"/>
</dbReference>
<name>A0ABX8WSC1_9GAMM</name>
<sequence length="220" mass="23898">MPNIYAQRQSRAAAWFHTQEAGNVLVSGWPHFAAVCNTRPNMPVLCASVMGKPTAFADLSLPSGLWLSAWQDGYTGDALCNHPWPLPSESIGTIVLHHLTDVRGDREALFQDCHRVLVPGGQLFVFALNPLSPARRWWWRCGIAASEPSSLRLGLRREGFHCDTSTLGFGPVWGNSPDTSSGRGAGARAAYLLHAEKRTVPLTPIRAKAAQPTVVPGLVK</sequence>
<keyword evidence="1" id="KW-0808">Transferase</keyword>
<gene>
    <name evidence="1" type="ORF">H8L67_04390</name>
</gene>
<evidence type="ECO:0000313" key="2">
    <source>
        <dbReference type="Proteomes" id="UP000824755"/>
    </source>
</evidence>
<organism evidence="1 2">
    <name type="scientific">Lysobacter soyae</name>
    <dbReference type="NCBI Taxonomy" id="2764185"/>
    <lineage>
        <taxon>Bacteria</taxon>
        <taxon>Pseudomonadati</taxon>
        <taxon>Pseudomonadota</taxon>
        <taxon>Gammaproteobacteria</taxon>
        <taxon>Lysobacterales</taxon>
        <taxon>Lysobacteraceae</taxon>
        <taxon>Lysobacter</taxon>
    </lineage>
</organism>
<keyword evidence="1" id="KW-0489">Methyltransferase</keyword>
<dbReference type="SUPFAM" id="SSF53335">
    <property type="entry name" value="S-adenosyl-L-methionine-dependent methyltransferases"/>
    <property type="match status" value="1"/>
</dbReference>
<protein>
    <submittedName>
        <fullName evidence="1">Class I SAM-dependent methyltransferase</fullName>
    </submittedName>
</protein>
<evidence type="ECO:0000313" key="1">
    <source>
        <dbReference type="EMBL" id="QYR53725.1"/>
    </source>
</evidence>
<keyword evidence="2" id="KW-1185">Reference proteome</keyword>
<dbReference type="RefSeq" id="WP_220380532.1">
    <property type="nucleotide sequence ID" value="NZ_CP080544.1"/>
</dbReference>
<dbReference type="GO" id="GO:0032259">
    <property type="term" value="P:methylation"/>
    <property type="evidence" value="ECO:0007669"/>
    <property type="project" value="UniProtKB-KW"/>
</dbReference>
<proteinExistence type="predicted"/>
<accession>A0ABX8WSC1</accession>
<dbReference type="GO" id="GO:0008168">
    <property type="term" value="F:methyltransferase activity"/>
    <property type="evidence" value="ECO:0007669"/>
    <property type="project" value="UniProtKB-KW"/>
</dbReference>
<reference evidence="1 2" key="1">
    <citation type="submission" date="2021-08" db="EMBL/GenBank/DDBJ databases">
        <title>Lysobacter sp. strain CJ11 Genome sequencing and assembly.</title>
        <authorList>
            <person name="Kim I."/>
        </authorList>
    </citation>
    <scope>NUCLEOTIDE SEQUENCE [LARGE SCALE GENOMIC DNA]</scope>
    <source>
        <strain evidence="1 2">CJ11</strain>
    </source>
</reference>